<evidence type="ECO:0000313" key="2">
    <source>
        <dbReference type="WBParaSite" id="ES5_v2.g17562.t1"/>
    </source>
</evidence>
<evidence type="ECO:0000313" key="1">
    <source>
        <dbReference type="Proteomes" id="UP000887579"/>
    </source>
</evidence>
<dbReference type="Proteomes" id="UP000887579">
    <property type="component" value="Unplaced"/>
</dbReference>
<dbReference type="WBParaSite" id="ES5_v2.g17562.t1">
    <property type="protein sequence ID" value="ES5_v2.g17562.t1"/>
    <property type="gene ID" value="ES5_v2.g17562"/>
</dbReference>
<sequence length="610" mass="69991">MNLSNIIKHFKIDLNIIKKDYAAEPYIGEEEFEHYQNGELDKEHGPPPHFHYQNCSDRYLLKDADEANYCAPQRSEEIVPIYLEDAKRNEKCFIVGCLIKKGDISVNEPVTTIDGRELRVKPKVWDELDLVLDYDELFFRDSQQDDVTLKGKIGSYEFFTGLAVGIYGTLRDNYEFYVDNIIHPLLPEYVDRPLLEEDVYIIILSGFNFFKACPLVLRQLNHFCDVLNSEKYYNKIARMVIAGNNSDTVCFCEDCQGDRLKDIGFHDDTLALRTANALKRLFPHIDIDVMPGDTDPVSATFPQQPLHKALFESYKIPTEKKLIKDEEIIDRMKNRKRKRGRDESDNEVEIIEVGVAAVNQERTVVPMMNAQPINDQIPKDIIQEADDIYIPADFDDDIPEVVGGTGIPSPSPSEKKYSAIFSQETIVLTDDSVKVKGNEAKQKYFREAYNEEYGIAVDNWLLDRVGRNPSFQRQITPVTNPYCFKVMGVEIHGTSGQNVDSLRKVTQKENLPLDFLNGFLKSGHLFPTAPDYLDLLPYTCDNGKDPLALDQMPHIFFAGNQNEFATKLIDYGNNRKVRLIYIPKYNETQTMIAVNLRTLQTSQIIPRHRI</sequence>
<accession>A0AC34FJL4</accession>
<proteinExistence type="predicted"/>
<organism evidence="1 2">
    <name type="scientific">Panagrolaimus sp. ES5</name>
    <dbReference type="NCBI Taxonomy" id="591445"/>
    <lineage>
        <taxon>Eukaryota</taxon>
        <taxon>Metazoa</taxon>
        <taxon>Ecdysozoa</taxon>
        <taxon>Nematoda</taxon>
        <taxon>Chromadorea</taxon>
        <taxon>Rhabditida</taxon>
        <taxon>Tylenchina</taxon>
        <taxon>Panagrolaimomorpha</taxon>
        <taxon>Panagrolaimoidea</taxon>
        <taxon>Panagrolaimidae</taxon>
        <taxon>Panagrolaimus</taxon>
    </lineage>
</organism>
<protein>
    <submittedName>
        <fullName evidence="2">DNA polymerase alpha/delta/epsilon subunit B domain-containing protein</fullName>
    </submittedName>
</protein>
<reference evidence="2" key="1">
    <citation type="submission" date="2022-11" db="UniProtKB">
        <authorList>
            <consortium name="WormBaseParasite"/>
        </authorList>
    </citation>
    <scope>IDENTIFICATION</scope>
</reference>
<name>A0AC34FJL4_9BILA</name>